<comment type="caution">
    <text evidence="2">The sequence shown here is derived from an EMBL/GenBank/DDBJ whole genome shotgun (WGS) entry which is preliminary data.</text>
</comment>
<dbReference type="PANTHER" id="PTHR32063">
    <property type="match status" value="1"/>
</dbReference>
<feature type="non-terminal residue" evidence="2">
    <location>
        <position position="213"/>
    </location>
</feature>
<evidence type="ECO:0000256" key="1">
    <source>
        <dbReference type="SAM" id="Phobius"/>
    </source>
</evidence>
<feature type="transmembrane region" description="Helical" evidence="1">
    <location>
        <begin position="168"/>
        <end position="190"/>
    </location>
</feature>
<evidence type="ECO:0000313" key="2">
    <source>
        <dbReference type="EMBL" id="EKC60291.1"/>
    </source>
</evidence>
<dbReference type="AlphaFoldDB" id="K1TLR7"/>
<keyword evidence="1" id="KW-1133">Transmembrane helix</keyword>
<dbReference type="Gene3D" id="3.30.2090.10">
    <property type="entry name" value="Multidrug efflux transporter AcrB TolC docking domain, DN and DC subdomains"/>
    <property type="match status" value="1"/>
</dbReference>
<dbReference type="EMBL" id="AJWZ01006258">
    <property type="protein sequence ID" value="EKC60291.1"/>
    <property type="molecule type" value="Genomic_DNA"/>
</dbReference>
<dbReference type="PRINTS" id="PR00702">
    <property type="entry name" value="ACRIFLAVINRP"/>
</dbReference>
<dbReference type="SUPFAM" id="SSF82714">
    <property type="entry name" value="Multidrug efflux transporter AcrB TolC docking domain, DN and DC subdomains"/>
    <property type="match status" value="1"/>
</dbReference>
<proteinExistence type="predicted"/>
<keyword evidence="1" id="KW-0472">Membrane</keyword>
<dbReference type="GO" id="GO:0042910">
    <property type="term" value="F:xenobiotic transmembrane transporter activity"/>
    <property type="evidence" value="ECO:0007669"/>
    <property type="project" value="TreeGrafter"/>
</dbReference>
<dbReference type="Gene3D" id="3.30.70.1320">
    <property type="entry name" value="Multidrug efflux transporter AcrB pore domain like"/>
    <property type="match status" value="1"/>
</dbReference>
<reference evidence="2" key="1">
    <citation type="journal article" date="2013" name="Environ. Microbiol.">
        <title>Microbiota from the distal guts of lean and obese adolescents exhibit partial functional redundancy besides clear differences in community structure.</title>
        <authorList>
            <person name="Ferrer M."/>
            <person name="Ruiz A."/>
            <person name="Lanza F."/>
            <person name="Haange S.B."/>
            <person name="Oberbach A."/>
            <person name="Till H."/>
            <person name="Bargiela R."/>
            <person name="Campoy C."/>
            <person name="Segura M.T."/>
            <person name="Richter M."/>
            <person name="von Bergen M."/>
            <person name="Seifert J."/>
            <person name="Suarez A."/>
        </authorList>
    </citation>
    <scope>NUCLEOTIDE SEQUENCE</scope>
</reference>
<feature type="non-terminal residue" evidence="2">
    <location>
        <position position="1"/>
    </location>
</feature>
<keyword evidence="1" id="KW-0812">Transmembrane</keyword>
<dbReference type="PANTHER" id="PTHR32063:SF4">
    <property type="entry name" value="SLR6043 PROTEIN"/>
    <property type="match status" value="1"/>
</dbReference>
<dbReference type="GO" id="GO:0005886">
    <property type="term" value="C:plasma membrane"/>
    <property type="evidence" value="ECO:0007669"/>
    <property type="project" value="TreeGrafter"/>
</dbReference>
<accession>K1TLR7</accession>
<gene>
    <name evidence="2" type="ORF">OBE_09050</name>
</gene>
<dbReference type="SUPFAM" id="SSF82866">
    <property type="entry name" value="Multidrug efflux transporter AcrB transmembrane domain"/>
    <property type="match status" value="1"/>
</dbReference>
<sequence length="213" mass="22957">KHYGVSLGEVMAVTRGMNRNTNGGVIYQYGNEYIVRGVVSTDDVAQMGRAVVKSADGTPIRLSDIADVRVGAQQPRLGLASEKGRPAVLLTVTKQPDTGTIELTEKLEEALADLQKNLPRDVKVSTDIFRQSRFIESSIDNVQSSLFEGAIFVVIILFLFLANVRTTLISLITLPLSLLVSILVLHYLGLTLNTMSLGGMAIAIGSLVDDAIV</sequence>
<organism evidence="2">
    <name type="scientific">human gut metagenome</name>
    <dbReference type="NCBI Taxonomy" id="408170"/>
    <lineage>
        <taxon>unclassified sequences</taxon>
        <taxon>metagenomes</taxon>
        <taxon>organismal metagenomes</taxon>
    </lineage>
</organism>
<name>K1TLR7_9ZZZZ</name>
<dbReference type="InterPro" id="IPR027463">
    <property type="entry name" value="AcrB_DN_DC_subdom"/>
</dbReference>
<dbReference type="Pfam" id="PF00873">
    <property type="entry name" value="ACR_tran"/>
    <property type="match status" value="1"/>
</dbReference>
<dbReference type="Gene3D" id="1.20.1640.10">
    <property type="entry name" value="Multidrug efflux transporter AcrB transmembrane domain"/>
    <property type="match status" value="1"/>
</dbReference>
<dbReference type="InterPro" id="IPR001036">
    <property type="entry name" value="Acrflvin-R"/>
</dbReference>
<feature type="transmembrane region" description="Helical" evidence="1">
    <location>
        <begin position="145"/>
        <end position="162"/>
    </location>
</feature>
<protein>
    <submittedName>
        <fullName evidence="2">Acriflavin resistance protein</fullName>
    </submittedName>
</protein>